<dbReference type="Pfam" id="PF00440">
    <property type="entry name" value="TetR_N"/>
    <property type="match status" value="1"/>
</dbReference>
<evidence type="ECO:0000256" key="3">
    <source>
        <dbReference type="ARBA" id="ARBA00023163"/>
    </source>
</evidence>
<dbReference type="EMBL" id="JACONZ010000003">
    <property type="protein sequence ID" value="MBC5581904.1"/>
    <property type="molecule type" value="Genomic_DNA"/>
</dbReference>
<name>A0A923KYE5_9FIRM</name>
<dbReference type="InterPro" id="IPR009057">
    <property type="entry name" value="Homeodomain-like_sf"/>
</dbReference>
<keyword evidence="3" id="KW-0804">Transcription</keyword>
<evidence type="ECO:0000256" key="4">
    <source>
        <dbReference type="PROSITE-ProRule" id="PRU00335"/>
    </source>
</evidence>
<evidence type="ECO:0000259" key="5">
    <source>
        <dbReference type="PROSITE" id="PS50977"/>
    </source>
</evidence>
<keyword evidence="2 4" id="KW-0238">DNA-binding</keyword>
<accession>A0A923KYE5</accession>
<feature type="DNA-binding region" description="H-T-H motif" evidence="4">
    <location>
        <begin position="32"/>
        <end position="51"/>
    </location>
</feature>
<dbReference type="PANTHER" id="PTHR47506:SF6">
    <property type="entry name" value="HTH-TYPE TRANSCRIPTIONAL REPRESSOR NEMR"/>
    <property type="match status" value="1"/>
</dbReference>
<organism evidence="6 7">
    <name type="scientific">Anaerofilum hominis</name>
    <dbReference type="NCBI Taxonomy" id="2763016"/>
    <lineage>
        <taxon>Bacteria</taxon>
        <taxon>Bacillati</taxon>
        <taxon>Bacillota</taxon>
        <taxon>Clostridia</taxon>
        <taxon>Eubacteriales</taxon>
        <taxon>Oscillospiraceae</taxon>
        <taxon>Anaerofilum</taxon>
    </lineage>
</organism>
<dbReference type="RefSeq" id="WP_186888259.1">
    <property type="nucleotide sequence ID" value="NZ_JACONZ010000003.1"/>
</dbReference>
<dbReference type="PROSITE" id="PS50977">
    <property type="entry name" value="HTH_TETR_2"/>
    <property type="match status" value="1"/>
</dbReference>
<dbReference type="Gene3D" id="1.10.357.10">
    <property type="entry name" value="Tetracycline Repressor, domain 2"/>
    <property type="match status" value="1"/>
</dbReference>
<dbReference type="AlphaFoldDB" id="A0A923KYE5"/>
<evidence type="ECO:0000313" key="7">
    <source>
        <dbReference type="Proteomes" id="UP000659630"/>
    </source>
</evidence>
<dbReference type="GO" id="GO:0003677">
    <property type="term" value="F:DNA binding"/>
    <property type="evidence" value="ECO:0007669"/>
    <property type="project" value="UniProtKB-UniRule"/>
</dbReference>
<comment type="caution">
    <text evidence="6">The sequence shown here is derived from an EMBL/GenBank/DDBJ whole genome shotgun (WGS) entry which is preliminary data.</text>
</comment>
<gene>
    <name evidence="6" type="ORF">H8S23_10320</name>
</gene>
<evidence type="ECO:0000313" key="6">
    <source>
        <dbReference type="EMBL" id="MBC5581904.1"/>
    </source>
</evidence>
<feature type="domain" description="HTH tetR-type" evidence="5">
    <location>
        <begin position="8"/>
        <end position="69"/>
    </location>
</feature>
<protein>
    <submittedName>
        <fullName evidence="6">TetR family transcriptional regulator</fullName>
    </submittedName>
</protein>
<keyword evidence="7" id="KW-1185">Reference proteome</keyword>
<reference evidence="6" key="1">
    <citation type="submission" date="2020-08" db="EMBL/GenBank/DDBJ databases">
        <title>Genome public.</title>
        <authorList>
            <person name="Liu C."/>
            <person name="Sun Q."/>
        </authorList>
    </citation>
    <scope>NUCLEOTIDE SEQUENCE</scope>
    <source>
        <strain evidence="6">BX8</strain>
    </source>
</reference>
<dbReference type="InterPro" id="IPR001647">
    <property type="entry name" value="HTH_TetR"/>
</dbReference>
<proteinExistence type="predicted"/>
<dbReference type="SUPFAM" id="SSF46689">
    <property type="entry name" value="Homeodomain-like"/>
    <property type="match status" value="1"/>
</dbReference>
<keyword evidence="1" id="KW-0805">Transcription regulation</keyword>
<evidence type="ECO:0000256" key="1">
    <source>
        <dbReference type="ARBA" id="ARBA00023015"/>
    </source>
</evidence>
<dbReference type="PANTHER" id="PTHR47506">
    <property type="entry name" value="TRANSCRIPTIONAL REGULATORY PROTEIN"/>
    <property type="match status" value="1"/>
</dbReference>
<sequence length="229" mass="25809">MPRNKHPEETVDRILNTALALFLEKGYEATTVQDIIDHLGGLSKGAIYHHFRSKEEIMIAVGDRLGAENARMLGAVRDDPSLTGREKLVEIFRASLRNPNQEALFKVGLAVKKNPRFLALQLEDIFQVVAPDYIQPILEQGQRDGTIASADPQGLAEVMMLLTNVWLNPMILISTPEKMAQRCRLYNELLRPQLGFELLDEEMLQKYIDYCGWYLRTAEEKGDVAAGGL</sequence>
<evidence type="ECO:0000256" key="2">
    <source>
        <dbReference type="ARBA" id="ARBA00023125"/>
    </source>
</evidence>
<dbReference type="Proteomes" id="UP000659630">
    <property type="component" value="Unassembled WGS sequence"/>
</dbReference>